<feature type="transmembrane region" description="Helical" evidence="10">
    <location>
        <begin position="203"/>
        <end position="221"/>
    </location>
</feature>
<dbReference type="PANTHER" id="PTHR10050:SF46">
    <property type="entry name" value="PROTEIN O-MANNOSYL-TRANSFERASE 2"/>
    <property type="match status" value="1"/>
</dbReference>
<sequence>MMSSSDLLSSQHHSGGRLLARARWAMLRDRMAWALHLAGPRRLSQRTLGWLGPALMALFAGILRFVRLGSPHAVVFDETYYVKDAWTMLMTGEARDWPDRAGAKDLPIDQLFASGDTNLWLSSAEYVVHPPIGKWCIAVGLKLFGGAGNPFAWRAATALVGTLAVLILCRVALRLFHNLPIALMAGFLLSIDGLGLTMSRTGLLDSFIMLFALAAFACLLAHRDWARARLDEAYERDLANRSSNFIESAALPRWKWGESRRQNGGRRRADSRSRLVLDSSGPFIACSWWRLAAAILLGLATGTKWSGAYFFAVFAVISVLWDAYARRQAGYRGWLTAGLFKDGLPTAAYMVPLWAGTYLASWSGWLLHPDAYMRNWAISHPVQGLTFLPPALRSLVEYHRQMWRFHTSLDAPHPYMANPLTWPLQIRPTSFYWHELSDRPGLCGLAPGSECVASVTSLGNPLLWWLACVCLLLGLLTTLLFRRGDWRYLAVISGLLAGWLPWVQYLNRTTFTFYAVVILPWMILSICYLADWLRTNLSAPAYKRTCSIVLWTLGLVSLFFYPIWTAIPVPYWFWAIHMWLPSWI</sequence>
<keyword evidence="7 10" id="KW-1133">Transmembrane helix</keyword>
<feature type="transmembrane region" description="Helical" evidence="10">
    <location>
        <begin position="545"/>
        <end position="564"/>
    </location>
</feature>
<evidence type="ECO:0000313" key="13">
    <source>
        <dbReference type="EMBL" id="KFI39287.1"/>
    </source>
</evidence>
<name>A0A086YYD7_9BIFI</name>
<feature type="transmembrane region" description="Helical" evidence="10">
    <location>
        <begin position="151"/>
        <end position="172"/>
    </location>
</feature>
<feature type="domain" description="Protein O-mannosyl-transferase C-terminal four TM" evidence="12">
    <location>
        <begin position="392"/>
        <end position="583"/>
    </location>
</feature>
<reference evidence="13 14" key="1">
    <citation type="submission" date="2014-03" db="EMBL/GenBank/DDBJ databases">
        <title>Genomics of Bifidobacteria.</title>
        <authorList>
            <person name="Ventura M."/>
            <person name="Milani C."/>
            <person name="Lugli G.A."/>
        </authorList>
    </citation>
    <scope>NUCLEOTIDE SEQUENCE [LARGE SCALE GENOMIC DNA]</scope>
    <source>
        <strain evidence="13 14">DSM 22766</strain>
    </source>
</reference>
<evidence type="ECO:0000259" key="12">
    <source>
        <dbReference type="Pfam" id="PF16192"/>
    </source>
</evidence>
<keyword evidence="8 10" id="KW-0472">Membrane</keyword>
<evidence type="ECO:0000259" key="11">
    <source>
        <dbReference type="Pfam" id="PF02366"/>
    </source>
</evidence>
<dbReference type="GO" id="GO:0004169">
    <property type="term" value="F:dolichyl-phosphate-mannose-protein mannosyltransferase activity"/>
    <property type="evidence" value="ECO:0007669"/>
    <property type="project" value="UniProtKB-UniRule"/>
</dbReference>
<comment type="similarity">
    <text evidence="3 10">Belongs to the glycosyltransferase 39 family.</text>
</comment>
<evidence type="ECO:0000256" key="7">
    <source>
        <dbReference type="ARBA" id="ARBA00022989"/>
    </source>
</evidence>
<evidence type="ECO:0000313" key="14">
    <source>
        <dbReference type="Proteomes" id="UP000029015"/>
    </source>
</evidence>
<evidence type="ECO:0000256" key="5">
    <source>
        <dbReference type="ARBA" id="ARBA00022679"/>
    </source>
</evidence>
<evidence type="ECO:0000256" key="1">
    <source>
        <dbReference type="ARBA" id="ARBA00004127"/>
    </source>
</evidence>
<gene>
    <name evidence="13" type="ORF">BACT_0117</name>
</gene>
<feature type="transmembrane region" description="Helical" evidence="10">
    <location>
        <begin position="488"/>
        <end position="505"/>
    </location>
</feature>
<feature type="transmembrane region" description="Helical" evidence="10">
    <location>
        <begin position="462"/>
        <end position="481"/>
    </location>
</feature>
<dbReference type="Proteomes" id="UP000029015">
    <property type="component" value="Unassembled WGS sequence"/>
</dbReference>
<proteinExistence type="inferred from homology"/>
<dbReference type="PANTHER" id="PTHR10050">
    <property type="entry name" value="DOLICHYL-PHOSPHATE-MANNOSE--PROTEIN MANNOSYLTRANSFERASE"/>
    <property type="match status" value="1"/>
</dbReference>
<dbReference type="EMBL" id="JGYK01000002">
    <property type="protein sequence ID" value="KFI39287.1"/>
    <property type="molecule type" value="Genomic_DNA"/>
</dbReference>
<comment type="function">
    <text evidence="10">Protein O-mannosyltransferase that catalyzes the transfer of a single mannose residue from a polyprenol phospho-mannosyl lipidic donor to the hydroxyl group of selected serine and threonine residues in acceptor proteins.</text>
</comment>
<keyword evidence="14" id="KW-1185">Reference proteome</keyword>
<feature type="transmembrane region" description="Helical" evidence="10">
    <location>
        <begin position="306"/>
        <end position="325"/>
    </location>
</feature>
<dbReference type="GO" id="GO:0005886">
    <property type="term" value="C:plasma membrane"/>
    <property type="evidence" value="ECO:0007669"/>
    <property type="project" value="UniProtKB-SubCell"/>
</dbReference>
<feature type="transmembrane region" description="Helical" evidence="10">
    <location>
        <begin position="179"/>
        <end position="197"/>
    </location>
</feature>
<comment type="caution">
    <text evidence="13">The sequence shown here is derived from an EMBL/GenBank/DDBJ whole genome shotgun (WGS) entry which is preliminary data.</text>
</comment>
<dbReference type="InterPro" id="IPR032421">
    <property type="entry name" value="PMT_4TMC"/>
</dbReference>
<evidence type="ECO:0000256" key="10">
    <source>
        <dbReference type="RuleBase" id="RU367007"/>
    </source>
</evidence>
<feature type="transmembrane region" description="Helical" evidence="10">
    <location>
        <begin position="48"/>
        <end position="66"/>
    </location>
</feature>
<keyword evidence="4 10" id="KW-0328">Glycosyltransferase</keyword>
<accession>A0A086YYD7</accession>
<dbReference type="eggNOG" id="COG1928">
    <property type="taxonomic scope" value="Bacteria"/>
</dbReference>
<dbReference type="InterPro" id="IPR003342">
    <property type="entry name" value="ArnT-like_N"/>
</dbReference>
<feature type="transmembrane region" description="Helical" evidence="10">
    <location>
        <begin position="511"/>
        <end position="533"/>
    </location>
</feature>
<evidence type="ECO:0000256" key="6">
    <source>
        <dbReference type="ARBA" id="ARBA00022692"/>
    </source>
</evidence>
<organism evidence="13 14">
    <name type="scientific">Bifidobacterium actinocoloniiforme DSM 22766</name>
    <dbReference type="NCBI Taxonomy" id="1437605"/>
    <lineage>
        <taxon>Bacteria</taxon>
        <taxon>Bacillati</taxon>
        <taxon>Actinomycetota</taxon>
        <taxon>Actinomycetes</taxon>
        <taxon>Bifidobacteriales</taxon>
        <taxon>Bifidobacteriaceae</taxon>
        <taxon>Bifidobacterium</taxon>
    </lineage>
</organism>
<evidence type="ECO:0000256" key="4">
    <source>
        <dbReference type="ARBA" id="ARBA00022676"/>
    </source>
</evidence>
<dbReference type="AlphaFoldDB" id="A0A086YYD7"/>
<feature type="transmembrane region" description="Helical" evidence="10">
    <location>
        <begin position="275"/>
        <end position="300"/>
    </location>
</feature>
<keyword evidence="6 10" id="KW-0812">Transmembrane</keyword>
<protein>
    <recommendedName>
        <fullName evidence="9 10">Polyprenol-phosphate-mannose--protein mannosyltransferase</fullName>
        <ecNumber evidence="10">2.4.1.-</ecNumber>
    </recommendedName>
</protein>
<comment type="pathway">
    <text evidence="2 10">Protein modification; protein glycosylation.</text>
</comment>
<feature type="domain" description="ArnT-like N-terminal" evidence="11">
    <location>
        <begin position="148"/>
        <end position="223"/>
    </location>
</feature>
<dbReference type="UniPathway" id="UPA00378"/>
<evidence type="ECO:0000256" key="8">
    <source>
        <dbReference type="ARBA" id="ARBA00023136"/>
    </source>
</evidence>
<evidence type="ECO:0000256" key="2">
    <source>
        <dbReference type="ARBA" id="ARBA00004922"/>
    </source>
</evidence>
<keyword evidence="10" id="KW-1003">Cell membrane</keyword>
<feature type="transmembrane region" description="Helical" evidence="10">
    <location>
        <begin position="346"/>
        <end position="367"/>
    </location>
</feature>
<evidence type="ECO:0000256" key="9">
    <source>
        <dbReference type="ARBA" id="ARBA00093617"/>
    </source>
</evidence>
<dbReference type="Pfam" id="PF16192">
    <property type="entry name" value="PMT_4TMC"/>
    <property type="match status" value="1"/>
</dbReference>
<comment type="subcellular location">
    <subcellularLocation>
        <location evidence="10">Cell membrane</location>
    </subcellularLocation>
    <subcellularLocation>
        <location evidence="1">Endomembrane system</location>
        <topology evidence="1">Multi-pass membrane protein</topology>
    </subcellularLocation>
</comment>
<dbReference type="InterPro" id="IPR027005">
    <property type="entry name" value="PMT-like"/>
</dbReference>
<keyword evidence="5 10" id="KW-0808">Transferase</keyword>
<dbReference type="EC" id="2.4.1.-" evidence="10"/>
<dbReference type="STRING" id="1437605.AB656_06420"/>
<evidence type="ECO:0000256" key="3">
    <source>
        <dbReference type="ARBA" id="ARBA00007222"/>
    </source>
</evidence>
<dbReference type="GO" id="GO:0012505">
    <property type="term" value="C:endomembrane system"/>
    <property type="evidence" value="ECO:0007669"/>
    <property type="project" value="UniProtKB-SubCell"/>
</dbReference>
<dbReference type="Pfam" id="PF02366">
    <property type="entry name" value="PMT"/>
    <property type="match status" value="1"/>
</dbReference>